<dbReference type="OrthoDB" id="9973968at2759"/>
<evidence type="ECO:0000256" key="1">
    <source>
        <dbReference type="ARBA" id="ARBA00008738"/>
    </source>
</evidence>
<evidence type="ECO:0000313" key="3">
    <source>
        <dbReference type="Proteomes" id="UP000009022"/>
    </source>
</evidence>
<evidence type="ECO:0008006" key="4">
    <source>
        <dbReference type="Google" id="ProtNLM"/>
    </source>
</evidence>
<dbReference type="EMBL" id="DS985244">
    <property type="protein sequence ID" value="EDV26130.1"/>
    <property type="molecule type" value="Genomic_DNA"/>
</dbReference>
<sequence length="485" mass="56688">MATAKQIRRAYIQGGYKNSYKPTEVYRRPKNGEYLTNYREFYPSYPKAKPSTPVRPFTRERTPAIKKGPMVFETAQRSDFIPLPISKRNKASVTVFKNSEKPLLSGDMDIKTTYNETFKHNKLKYKPVTITKPEARAVTSYDNRRKFVPLTTHAEEFKPRKIDRQSCYSDPPCYTGSILYPDRHLSHFSTTTSDAFKQLPGERARRVQASKDNLAIEGDFYHNTSYKNNFTPHQLELAHIKPVEKKVMITKTKQPRHKFDAITQSKDDFKAYRDSRPPKPITPPPSTLQLFEGEKSEFITANADSYRGWDTSKHTRIPPAKIAEPDYKPPIDKFENLTTSKSHYQPIKEHENYKPVMFKPVPKAESVNRKFDYQTTQNVEFKPYLIDPKERPKNYKIIDIYNPTLEKFDSTTTTRDTYKSFAKASKASAWKPPTQDHRSHQPFIDHTEYRQSFHEKQSEPWPPTKFVQQYLQYHRGQDKSAENTN</sequence>
<dbReference type="PANTHER" id="PTHR31516:SF18">
    <property type="entry name" value="TRANSLATION INITIATION FACTOR IF-2"/>
    <property type="match status" value="1"/>
</dbReference>
<dbReference type="GeneID" id="6752867"/>
<dbReference type="GO" id="GO:0005856">
    <property type="term" value="C:cytoskeleton"/>
    <property type="evidence" value="ECO:0000318"/>
    <property type="project" value="GO_Central"/>
</dbReference>
<reference evidence="2 3" key="1">
    <citation type="journal article" date="2008" name="Nature">
        <title>The Trichoplax genome and the nature of placozoans.</title>
        <authorList>
            <person name="Srivastava M."/>
            <person name="Begovic E."/>
            <person name="Chapman J."/>
            <person name="Putnam N.H."/>
            <person name="Hellsten U."/>
            <person name="Kawashima T."/>
            <person name="Kuo A."/>
            <person name="Mitros T."/>
            <person name="Salamov A."/>
            <person name="Carpenter M.L."/>
            <person name="Signorovitch A.Y."/>
            <person name="Moreno M.A."/>
            <person name="Kamm K."/>
            <person name="Grimwood J."/>
            <person name="Schmutz J."/>
            <person name="Shapiro H."/>
            <person name="Grigoriev I.V."/>
            <person name="Buss L.W."/>
            <person name="Schierwater B."/>
            <person name="Dellaporta S.L."/>
            <person name="Rokhsar D.S."/>
        </authorList>
    </citation>
    <scope>NUCLEOTIDE SEQUENCE [LARGE SCALE GENOMIC DNA]</scope>
    <source>
        <strain evidence="2 3">Grell-BS-1999</strain>
    </source>
</reference>
<dbReference type="GO" id="GO:0008017">
    <property type="term" value="F:microtubule binding"/>
    <property type="evidence" value="ECO:0000318"/>
    <property type="project" value="GO_Central"/>
</dbReference>
<dbReference type="RefSeq" id="XP_002112163.1">
    <property type="nucleotide sequence ID" value="XM_002112127.1"/>
</dbReference>
<organism evidence="2 3">
    <name type="scientific">Trichoplax adhaerens</name>
    <name type="common">Trichoplax reptans</name>
    <dbReference type="NCBI Taxonomy" id="10228"/>
    <lineage>
        <taxon>Eukaryota</taxon>
        <taxon>Metazoa</taxon>
        <taxon>Placozoa</taxon>
        <taxon>Uniplacotomia</taxon>
        <taxon>Trichoplacea</taxon>
        <taxon>Trichoplacidae</taxon>
        <taxon>Trichoplax</taxon>
    </lineage>
</organism>
<keyword evidence="3" id="KW-1185">Reference proteome</keyword>
<evidence type="ECO:0000313" key="2">
    <source>
        <dbReference type="EMBL" id="EDV26130.1"/>
    </source>
</evidence>
<dbReference type="CTD" id="6752867"/>
<dbReference type="PhylomeDB" id="B3RW78"/>
<comment type="similarity">
    <text evidence="1">Belongs to the FAM154 family.</text>
</comment>
<dbReference type="InParanoid" id="B3RW78"/>
<dbReference type="PANTHER" id="PTHR31516">
    <property type="entry name" value="STABILIZER OF AXONEMAL MICROTUBULES 2"/>
    <property type="match status" value="1"/>
</dbReference>
<accession>B3RW78</accession>
<dbReference type="InterPro" id="IPR033336">
    <property type="entry name" value="SAXO1/2"/>
</dbReference>
<gene>
    <name evidence="2" type="ORF">TRIADDRAFT_55913</name>
</gene>
<protein>
    <recommendedName>
        <fullName evidence="4">Stabilizer of axonemal microtubules 2</fullName>
    </recommendedName>
</protein>
<dbReference type="Proteomes" id="UP000009022">
    <property type="component" value="Unassembled WGS sequence"/>
</dbReference>
<dbReference type="eggNOG" id="ENOG502RYX9">
    <property type="taxonomic scope" value="Eukaryota"/>
</dbReference>
<dbReference type="KEGG" id="tad:TRIADDRAFT_55913"/>
<dbReference type="AlphaFoldDB" id="B3RW78"/>
<name>B3RW78_TRIAD</name>
<dbReference type="OMA" id="CRAQVYL"/>
<proteinExistence type="inferred from homology"/>
<dbReference type="HOGENOM" id="CLU_563022_0_0_1"/>